<comment type="caution">
    <text evidence="1">The sequence shown here is derived from an EMBL/GenBank/DDBJ whole genome shotgun (WGS) entry which is preliminary data.</text>
</comment>
<reference evidence="1 2" key="1">
    <citation type="submission" date="2023-11" db="EMBL/GenBank/DDBJ databases">
        <title>Novel species in genus Nocardioides.</title>
        <authorList>
            <person name="Zhou H."/>
        </authorList>
    </citation>
    <scope>NUCLEOTIDE SEQUENCE [LARGE SCALE GENOMIC DNA]</scope>
    <source>
        <strain evidence="1 2">S-58</strain>
    </source>
</reference>
<gene>
    <name evidence="1" type="ORF">SFC79_11355</name>
</gene>
<organism evidence="1 2">
    <name type="scientific">Nocardioides renjunii</name>
    <dbReference type="NCBI Taxonomy" id="3095075"/>
    <lineage>
        <taxon>Bacteria</taxon>
        <taxon>Bacillati</taxon>
        <taxon>Actinomycetota</taxon>
        <taxon>Actinomycetes</taxon>
        <taxon>Propionibacteriales</taxon>
        <taxon>Nocardioidaceae</taxon>
        <taxon>Nocardioides</taxon>
    </lineage>
</organism>
<evidence type="ECO:0000313" key="2">
    <source>
        <dbReference type="Proteomes" id="UP001291999"/>
    </source>
</evidence>
<name>A0ABU5KBZ3_9ACTN</name>
<dbReference type="RefSeq" id="WP_322424448.1">
    <property type="nucleotide sequence ID" value="NZ_JAXQPW010000004.1"/>
</dbReference>
<accession>A0ABU5KBZ3</accession>
<dbReference type="Proteomes" id="UP001291999">
    <property type="component" value="Unassembled WGS sequence"/>
</dbReference>
<dbReference type="EMBL" id="JAXQPW010000004">
    <property type="protein sequence ID" value="MDZ5662362.1"/>
    <property type="molecule type" value="Genomic_DNA"/>
</dbReference>
<proteinExistence type="predicted"/>
<protein>
    <submittedName>
        <fullName evidence="1">Uncharacterized protein</fullName>
    </submittedName>
</protein>
<keyword evidence="2" id="KW-1185">Reference proteome</keyword>
<sequence>MIPTRLRDTWQSRELPVLVAAAQILDLGERVTPHELADAVDLDLDLVEAACEALVPTYLTAGRSPARMGGPGQLILIGLTDQGRRATGLWPDGDTAVEQLLDALRQAESLTSDPDDQTALRKAGGQLASVSRGVLAEVIAAVVTRQAGL</sequence>
<evidence type="ECO:0000313" key="1">
    <source>
        <dbReference type="EMBL" id="MDZ5662362.1"/>
    </source>
</evidence>